<keyword evidence="2" id="KW-1185">Reference proteome</keyword>
<dbReference type="AlphaFoldDB" id="A0ABD2BCI9"/>
<proteinExistence type="predicted"/>
<name>A0ABD2BCI9_VESMC</name>
<organism evidence="1 2">
    <name type="scientific">Vespula maculifrons</name>
    <name type="common">Eastern yellow jacket</name>
    <name type="synonym">Wasp</name>
    <dbReference type="NCBI Taxonomy" id="7453"/>
    <lineage>
        <taxon>Eukaryota</taxon>
        <taxon>Metazoa</taxon>
        <taxon>Ecdysozoa</taxon>
        <taxon>Arthropoda</taxon>
        <taxon>Hexapoda</taxon>
        <taxon>Insecta</taxon>
        <taxon>Pterygota</taxon>
        <taxon>Neoptera</taxon>
        <taxon>Endopterygota</taxon>
        <taxon>Hymenoptera</taxon>
        <taxon>Apocrita</taxon>
        <taxon>Aculeata</taxon>
        <taxon>Vespoidea</taxon>
        <taxon>Vespidae</taxon>
        <taxon>Vespinae</taxon>
        <taxon>Vespula</taxon>
    </lineage>
</organism>
<protein>
    <submittedName>
        <fullName evidence="1">Uncharacterized protein</fullName>
    </submittedName>
</protein>
<gene>
    <name evidence="1" type="ORF">V1477_016191</name>
</gene>
<dbReference type="Proteomes" id="UP001607303">
    <property type="component" value="Unassembled WGS sequence"/>
</dbReference>
<evidence type="ECO:0000313" key="1">
    <source>
        <dbReference type="EMBL" id="KAL2730380.1"/>
    </source>
</evidence>
<sequence>MNVNRKSNLTLDQISIRPIGEGTPQRHLLKLDEMGVHPKKHPKVRFSILLNCCSSKKRYL</sequence>
<accession>A0ABD2BCI9</accession>
<dbReference type="EMBL" id="JAYRBN010000091">
    <property type="protein sequence ID" value="KAL2730380.1"/>
    <property type="molecule type" value="Genomic_DNA"/>
</dbReference>
<evidence type="ECO:0000313" key="2">
    <source>
        <dbReference type="Proteomes" id="UP001607303"/>
    </source>
</evidence>
<reference evidence="1 2" key="1">
    <citation type="journal article" date="2024" name="Ann. Entomol. Soc. Am.">
        <title>Genomic analyses of the southern and eastern yellowjacket wasps (Hymenoptera: Vespidae) reveal evolutionary signatures of social life.</title>
        <authorList>
            <person name="Catto M.A."/>
            <person name="Caine P.B."/>
            <person name="Orr S.E."/>
            <person name="Hunt B.G."/>
            <person name="Goodisman M.A.D."/>
        </authorList>
    </citation>
    <scope>NUCLEOTIDE SEQUENCE [LARGE SCALE GENOMIC DNA]</scope>
    <source>
        <strain evidence="1">232</strain>
        <tissue evidence="1">Head and thorax</tissue>
    </source>
</reference>
<comment type="caution">
    <text evidence="1">The sequence shown here is derived from an EMBL/GenBank/DDBJ whole genome shotgun (WGS) entry which is preliminary data.</text>
</comment>